<dbReference type="AlphaFoldDB" id="V6SHL6"/>
<dbReference type="EMBL" id="AVGG01000022">
    <property type="protein sequence ID" value="ESU25949.1"/>
    <property type="molecule type" value="Genomic_DNA"/>
</dbReference>
<keyword evidence="2" id="KW-1185">Reference proteome</keyword>
<comment type="caution">
    <text evidence="1">The sequence shown here is derived from an EMBL/GenBank/DDBJ whole genome shotgun (WGS) entry which is preliminary data.</text>
</comment>
<dbReference type="PATRIC" id="fig|1341181.4.peg.2909"/>
<organism evidence="1 2">
    <name type="scientific">Flavobacterium limnosediminis JC2902</name>
    <dbReference type="NCBI Taxonomy" id="1341181"/>
    <lineage>
        <taxon>Bacteria</taxon>
        <taxon>Pseudomonadati</taxon>
        <taxon>Bacteroidota</taxon>
        <taxon>Flavobacteriia</taxon>
        <taxon>Flavobacteriales</taxon>
        <taxon>Flavobacteriaceae</taxon>
        <taxon>Flavobacterium</taxon>
    </lineage>
</organism>
<evidence type="ECO:0000313" key="2">
    <source>
        <dbReference type="Proteomes" id="UP000018004"/>
    </source>
</evidence>
<reference evidence="1 2" key="1">
    <citation type="submission" date="2013-08" db="EMBL/GenBank/DDBJ databases">
        <title>Flavobacterium limnosediminis JC2902 genome sequencing.</title>
        <authorList>
            <person name="Lee K."/>
            <person name="Yi H."/>
            <person name="Park S."/>
            <person name="Chun J."/>
        </authorList>
    </citation>
    <scope>NUCLEOTIDE SEQUENCE [LARGE SCALE GENOMIC DNA]</scope>
    <source>
        <strain evidence="1 2">JC2902</strain>
    </source>
</reference>
<protein>
    <submittedName>
        <fullName evidence="1">Uncharacterized protein</fullName>
    </submittedName>
</protein>
<proteinExistence type="predicted"/>
<dbReference type="Proteomes" id="UP000018004">
    <property type="component" value="Unassembled WGS sequence"/>
</dbReference>
<gene>
    <name evidence="1" type="ORF">FLJC2902T_29590</name>
</gene>
<accession>V6SHL6</accession>
<evidence type="ECO:0000313" key="1">
    <source>
        <dbReference type="EMBL" id="ESU25949.1"/>
    </source>
</evidence>
<name>V6SHL6_9FLAO</name>
<sequence>MYLFVFLKNTRKCLVIDFGNQVSGKIRVIFNEIDVNKYHVKKNYRKTNNYIVTSNLRLEKGIQDLISALKDFGTFPMKKNCWKSK</sequence>